<feature type="transmembrane region" description="Helical" evidence="10">
    <location>
        <begin position="260"/>
        <end position="281"/>
    </location>
</feature>
<dbReference type="AlphaFoldDB" id="A0AAD8ETJ0"/>
<keyword evidence="5" id="KW-0552">Olfaction</keyword>
<evidence type="ECO:0000256" key="5">
    <source>
        <dbReference type="ARBA" id="ARBA00022725"/>
    </source>
</evidence>
<keyword evidence="12" id="KW-1185">Reference proteome</keyword>
<evidence type="ECO:0000256" key="9">
    <source>
        <dbReference type="ARBA" id="ARBA00023224"/>
    </source>
</evidence>
<reference evidence="11" key="2">
    <citation type="submission" date="2023-05" db="EMBL/GenBank/DDBJ databases">
        <authorList>
            <person name="Fouks B."/>
        </authorList>
    </citation>
    <scope>NUCLEOTIDE SEQUENCE</scope>
    <source>
        <strain evidence="11">Stay&amp;Tobe</strain>
        <tissue evidence="11">Testes</tissue>
    </source>
</reference>
<reference evidence="11" key="1">
    <citation type="journal article" date="2023" name="IScience">
        <title>Live-bearing cockroach genome reveals convergent evolutionary mechanisms linked to viviparity in insects and beyond.</title>
        <authorList>
            <person name="Fouks B."/>
            <person name="Harrison M.C."/>
            <person name="Mikhailova A.A."/>
            <person name="Marchal E."/>
            <person name="English S."/>
            <person name="Carruthers M."/>
            <person name="Jennings E.C."/>
            <person name="Chiamaka E.L."/>
            <person name="Frigard R.A."/>
            <person name="Pippel M."/>
            <person name="Attardo G.M."/>
            <person name="Benoit J.B."/>
            <person name="Bornberg-Bauer E."/>
            <person name="Tobe S.S."/>
        </authorList>
    </citation>
    <scope>NUCLEOTIDE SEQUENCE</scope>
    <source>
        <strain evidence="11">Stay&amp;Tobe</strain>
    </source>
</reference>
<feature type="non-terminal residue" evidence="11">
    <location>
        <position position="1"/>
    </location>
</feature>
<dbReference type="Proteomes" id="UP001233999">
    <property type="component" value="Unassembled WGS sequence"/>
</dbReference>
<keyword evidence="8" id="KW-0675">Receptor</keyword>
<keyword evidence="3" id="KW-0716">Sensory transduction</keyword>
<feature type="transmembrane region" description="Helical" evidence="10">
    <location>
        <begin position="14"/>
        <end position="37"/>
    </location>
</feature>
<keyword evidence="9" id="KW-0807">Transducer</keyword>
<dbReference type="GO" id="GO:0005886">
    <property type="term" value="C:plasma membrane"/>
    <property type="evidence" value="ECO:0007669"/>
    <property type="project" value="UniProtKB-SubCell"/>
</dbReference>
<accession>A0AAD8ETJ0</accession>
<evidence type="ECO:0000313" key="11">
    <source>
        <dbReference type="EMBL" id="KAJ9601574.1"/>
    </source>
</evidence>
<evidence type="ECO:0000256" key="6">
    <source>
        <dbReference type="ARBA" id="ARBA00022989"/>
    </source>
</evidence>
<evidence type="ECO:0000256" key="4">
    <source>
        <dbReference type="ARBA" id="ARBA00022692"/>
    </source>
</evidence>
<dbReference type="GO" id="GO:0005549">
    <property type="term" value="F:odorant binding"/>
    <property type="evidence" value="ECO:0007669"/>
    <property type="project" value="InterPro"/>
</dbReference>
<keyword evidence="4 10" id="KW-0812">Transmembrane</keyword>
<comment type="subcellular location">
    <subcellularLocation>
        <location evidence="1">Cell membrane</location>
        <topology evidence="1">Multi-pass membrane protein</topology>
    </subcellularLocation>
</comment>
<comment type="caution">
    <text evidence="11">The sequence shown here is derived from an EMBL/GenBank/DDBJ whole genome shotgun (WGS) entry which is preliminary data.</text>
</comment>
<organism evidence="11 12">
    <name type="scientific">Diploptera punctata</name>
    <name type="common">Pacific beetle cockroach</name>
    <dbReference type="NCBI Taxonomy" id="6984"/>
    <lineage>
        <taxon>Eukaryota</taxon>
        <taxon>Metazoa</taxon>
        <taxon>Ecdysozoa</taxon>
        <taxon>Arthropoda</taxon>
        <taxon>Hexapoda</taxon>
        <taxon>Insecta</taxon>
        <taxon>Pterygota</taxon>
        <taxon>Neoptera</taxon>
        <taxon>Polyneoptera</taxon>
        <taxon>Dictyoptera</taxon>
        <taxon>Blattodea</taxon>
        <taxon>Blaberoidea</taxon>
        <taxon>Blaberidae</taxon>
        <taxon>Diplopterinae</taxon>
        <taxon>Diploptera</taxon>
    </lineage>
</organism>
<evidence type="ECO:0000313" key="12">
    <source>
        <dbReference type="Proteomes" id="UP001233999"/>
    </source>
</evidence>
<sequence>MYCIKEPSLDLHDFIVAIFIALGEEICLVGAFAFFTGRGNIENIIKMLNEDFKEYPLQLKLKWDKKARIISKYIITIWLMWALLYAFTPLIKSLLGDAKNDDSVKRELPFVSWYPFDTNQSPVYETMYFVHTFGLQCGMVPVSVFYALFLILTMYIEQQFEFVSNSLKNMKNLRNKMPPEFKNTHLDSSDTRSIYQNRKEDYQHEPSISFENIAESVSEGAGVKRAGSVDKAKEVQRQYLRTCIQHHISTLRLVDELNDVVSIMVFNQLFITTMMLTGIAFEASNS</sequence>
<feature type="transmembrane region" description="Helical" evidence="10">
    <location>
        <begin position="69"/>
        <end position="87"/>
    </location>
</feature>
<dbReference type="Pfam" id="PF02949">
    <property type="entry name" value="7tm_6"/>
    <property type="match status" value="1"/>
</dbReference>
<evidence type="ECO:0000256" key="10">
    <source>
        <dbReference type="SAM" id="Phobius"/>
    </source>
</evidence>
<dbReference type="GO" id="GO:0007165">
    <property type="term" value="P:signal transduction"/>
    <property type="evidence" value="ECO:0007669"/>
    <property type="project" value="UniProtKB-KW"/>
</dbReference>
<evidence type="ECO:0000256" key="7">
    <source>
        <dbReference type="ARBA" id="ARBA00023136"/>
    </source>
</evidence>
<protein>
    <submittedName>
        <fullName evidence="11">Uncharacterized protein</fullName>
    </submittedName>
</protein>
<feature type="transmembrane region" description="Helical" evidence="10">
    <location>
        <begin position="133"/>
        <end position="156"/>
    </location>
</feature>
<evidence type="ECO:0000256" key="3">
    <source>
        <dbReference type="ARBA" id="ARBA00022606"/>
    </source>
</evidence>
<proteinExistence type="predicted"/>
<name>A0AAD8ETJ0_DIPPU</name>
<dbReference type="EMBL" id="JASPKZ010000012">
    <property type="protein sequence ID" value="KAJ9601574.1"/>
    <property type="molecule type" value="Genomic_DNA"/>
</dbReference>
<dbReference type="InterPro" id="IPR004117">
    <property type="entry name" value="7tm6_olfct_rcpt"/>
</dbReference>
<evidence type="ECO:0000256" key="2">
    <source>
        <dbReference type="ARBA" id="ARBA00022475"/>
    </source>
</evidence>
<dbReference type="GO" id="GO:0004984">
    <property type="term" value="F:olfactory receptor activity"/>
    <property type="evidence" value="ECO:0007669"/>
    <property type="project" value="InterPro"/>
</dbReference>
<keyword evidence="7 10" id="KW-0472">Membrane</keyword>
<gene>
    <name evidence="11" type="ORF">L9F63_000317</name>
</gene>
<keyword evidence="2" id="KW-1003">Cell membrane</keyword>
<keyword evidence="6 10" id="KW-1133">Transmembrane helix</keyword>
<evidence type="ECO:0000256" key="1">
    <source>
        <dbReference type="ARBA" id="ARBA00004651"/>
    </source>
</evidence>
<dbReference type="PANTHER" id="PTHR21137">
    <property type="entry name" value="ODORANT RECEPTOR"/>
    <property type="match status" value="1"/>
</dbReference>
<evidence type="ECO:0000256" key="8">
    <source>
        <dbReference type="ARBA" id="ARBA00023170"/>
    </source>
</evidence>
<dbReference type="PANTHER" id="PTHR21137:SF35">
    <property type="entry name" value="ODORANT RECEPTOR 19A-RELATED"/>
    <property type="match status" value="1"/>
</dbReference>